<comment type="caution">
    <text evidence="1">The sequence shown here is derived from an EMBL/GenBank/DDBJ whole genome shotgun (WGS) entry which is preliminary data.</text>
</comment>
<protein>
    <submittedName>
        <fullName evidence="1">Uncharacterized protein</fullName>
    </submittedName>
</protein>
<proteinExistence type="predicted"/>
<gene>
    <name evidence="1" type="ORF">J120_00035</name>
</gene>
<reference evidence="1 2" key="1">
    <citation type="journal article" date="2013" name="Proc. Natl. Acad. Sci. U.S.A.">
        <title>Candidate phylum TM6 genome recovered from a hospital sink biofilm provides genomic insights into this uncultivated phylum.</title>
        <authorList>
            <person name="McLean J.S."/>
            <person name="Lombardo M.J."/>
            <person name="Badger J.H."/>
            <person name="Edlund A."/>
            <person name="Novotny M."/>
            <person name="Yee-Greenbaum J."/>
            <person name="Vyahhi N."/>
            <person name="Hall A.P."/>
            <person name="Yang Y."/>
            <person name="Dupont C.L."/>
            <person name="Ziegler M.G."/>
            <person name="Chitsaz H."/>
            <person name="Allen A.E."/>
            <person name="Yooseph S."/>
            <person name="Tesler G."/>
            <person name="Pevzner P.A."/>
            <person name="Friedman R.M."/>
            <person name="Nealson K.H."/>
            <person name="Venter J.C."/>
            <person name="Lasken R.S."/>
        </authorList>
    </citation>
    <scope>NUCLEOTIDE SEQUENCE [LARGE SCALE GENOMIC DNA]</scope>
    <source>
        <strain evidence="1 2">TM6SC1</strain>
    </source>
</reference>
<dbReference type="EMBL" id="ARQD01000001">
    <property type="protein sequence ID" value="KIX85366.1"/>
    <property type="molecule type" value="Genomic_DNA"/>
</dbReference>
<sequence length="120" mass="14122">MPLSMDCNGKEILSIKTSVFSSVWHELYDMILNKEEPIYSHKVIKPFISQLYMCANDAGLDIADYLKTKNDTLLFADLFEEGIRRYRNELEGMIPDYFEIPLKNFVKEIRDYAFNIPEKK</sequence>
<dbReference type="Proteomes" id="UP000032214">
    <property type="component" value="Unassembled WGS sequence"/>
</dbReference>
<dbReference type="STRING" id="1306947.J120_00035"/>
<keyword evidence="2" id="KW-1185">Reference proteome</keyword>
<evidence type="ECO:0000313" key="2">
    <source>
        <dbReference type="Proteomes" id="UP000032214"/>
    </source>
</evidence>
<accession>A0A0D2JE81</accession>
<dbReference type="AlphaFoldDB" id="A0A0D2JE81"/>
<evidence type="ECO:0000313" key="1">
    <source>
        <dbReference type="EMBL" id="KIX85366.1"/>
    </source>
</evidence>
<name>A0A0D2JE81_9BACT</name>
<organism evidence="1 2">
    <name type="scientific">candidate division TM6 bacterium JCVI TM6SC1</name>
    <dbReference type="NCBI Taxonomy" id="1306947"/>
    <lineage>
        <taxon>Bacteria</taxon>
        <taxon>Candidatus Babelota</taxon>
        <taxon>Vermiphilus</taxon>
    </lineage>
</organism>